<dbReference type="Pfam" id="PF00248">
    <property type="entry name" value="Aldo_ket_red"/>
    <property type="match status" value="1"/>
</dbReference>
<dbReference type="Gene3D" id="3.20.20.100">
    <property type="entry name" value="NADP-dependent oxidoreductase domain"/>
    <property type="match status" value="1"/>
</dbReference>
<dbReference type="GO" id="GO:0016491">
    <property type="term" value="F:oxidoreductase activity"/>
    <property type="evidence" value="ECO:0007669"/>
    <property type="project" value="InterPro"/>
</dbReference>
<dbReference type="InterPro" id="IPR036812">
    <property type="entry name" value="NAD(P)_OxRdtase_dom_sf"/>
</dbReference>
<evidence type="ECO:0000259" key="1">
    <source>
        <dbReference type="Pfam" id="PF00248"/>
    </source>
</evidence>
<dbReference type="InterPro" id="IPR023210">
    <property type="entry name" value="NADP_OxRdtase_dom"/>
</dbReference>
<feature type="domain" description="NADP-dependent oxidoreductase" evidence="1">
    <location>
        <begin position="17"/>
        <end position="112"/>
    </location>
</feature>
<dbReference type="OrthoDB" id="416253at2759"/>
<reference evidence="2 3" key="1">
    <citation type="submission" date="2019-03" db="EMBL/GenBank/DDBJ databases">
        <title>Single cell metagenomics reveals metabolic interactions within the superorganism composed of flagellate Streblomastix strix and complex community of Bacteroidetes bacteria on its surface.</title>
        <authorList>
            <person name="Treitli S.C."/>
            <person name="Kolisko M."/>
            <person name="Husnik F."/>
            <person name="Keeling P."/>
            <person name="Hampl V."/>
        </authorList>
    </citation>
    <scope>NUCLEOTIDE SEQUENCE [LARGE SCALE GENOMIC DNA]</scope>
    <source>
        <strain evidence="2">ST1C</strain>
    </source>
</reference>
<comment type="caution">
    <text evidence="2">The sequence shown here is derived from an EMBL/GenBank/DDBJ whole genome shotgun (WGS) entry which is preliminary data.</text>
</comment>
<name>A0A5J4UFQ0_9EUKA</name>
<dbReference type="EMBL" id="SNRW01016381">
    <property type="protein sequence ID" value="KAA6369429.1"/>
    <property type="molecule type" value="Genomic_DNA"/>
</dbReference>
<evidence type="ECO:0000313" key="3">
    <source>
        <dbReference type="Proteomes" id="UP000324800"/>
    </source>
</evidence>
<organism evidence="2 3">
    <name type="scientific">Streblomastix strix</name>
    <dbReference type="NCBI Taxonomy" id="222440"/>
    <lineage>
        <taxon>Eukaryota</taxon>
        <taxon>Metamonada</taxon>
        <taxon>Preaxostyla</taxon>
        <taxon>Oxymonadida</taxon>
        <taxon>Streblomastigidae</taxon>
        <taxon>Streblomastix</taxon>
    </lineage>
</organism>
<gene>
    <name evidence="2" type="ORF">EZS28_035045</name>
</gene>
<dbReference type="Proteomes" id="UP000324800">
    <property type="component" value="Unassembled WGS sequence"/>
</dbReference>
<evidence type="ECO:0000313" key="2">
    <source>
        <dbReference type="EMBL" id="KAA6369429.1"/>
    </source>
</evidence>
<protein>
    <submittedName>
        <fullName evidence="2">Putative aldose reductase</fullName>
    </submittedName>
</protein>
<proteinExistence type="predicted"/>
<sequence length="123" mass="14151">MLFSTLADGSQIPVVGLGTFSSKPEEVLQAVKAAIEIGYRHFDFAYSYQNQKEIGIALKEVFTEGKVKREDLWLTSKLFCHHHNQADVINELKETLTDLQVSYLDLFLIHLPVWFDINYFTIL</sequence>
<dbReference type="PANTHER" id="PTHR11732">
    <property type="entry name" value="ALDO/KETO REDUCTASE"/>
    <property type="match status" value="1"/>
</dbReference>
<dbReference type="InterPro" id="IPR020471">
    <property type="entry name" value="AKR"/>
</dbReference>
<accession>A0A5J4UFQ0</accession>
<dbReference type="PRINTS" id="PR00069">
    <property type="entry name" value="ALDKETRDTASE"/>
</dbReference>
<dbReference type="SUPFAM" id="SSF51430">
    <property type="entry name" value="NAD(P)-linked oxidoreductase"/>
    <property type="match status" value="1"/>
</dbReference>
<dbReference type="AlphaFoldDB" id="A0A5J4UFQ0"/>